<dbReference type="GeneID" id="8299409"/>
<dbReference type="KEGG" id="ctp:CTRG_02961"/>
<dbReference type="Proteomes" id="UP000002037">
    <property type="component" value="Unassembled WGS sequence"/>
</dbReference>
<accession>C5M989</accession>
<evidence type="ECO:0000313" key="1">
    <source>
        <dbReference type="EMBL" id="EER34143.1"/>
    </source>
</evidence>
<reference evidence="1 2" key="1">
    <citation type="journal article" date="2009" name="Nature">
        <title>Evolution of pathogenicity and sexual reproduction in eight Candida genomes.</title>
        <authorList>
            <person name="Butler G."/>
            <person name="Rasmussen M.D."/>
            <person name="Lin M.F."/>
            <person name="Santos M.A."/>
            <person name="Sakthikumar S."/>
            <person name="Munro C.A."/>
            <person name="Rheinbay E."/>
            <person name="Grabherr M."/>
            <person name="Forche A."/>
            <person name="Reedy J.L."/>
            <person name="Agrafioti I."/>
            <person name="Arnaud M.B."/>
            <person name="Bates S."/>
            <person name="Brown A.J."/>
            <person name="Brunke S."/>
            <person name="Costanzo M.C."/>
            <person name="Fitzpatrick D.A."/>
            <person name="de Groot P.W."/>
            <person name="Harris D."/>
            <person name="Hoyer L.L."/>
            <person name="Hube B."/>
            <person name="Klis F.M."/>
            <person name="Kodira C."/>
            <person name="Lennard N."/>
            <person name="Logue M.E."/>
            <person name="Martin R."/>
            <person name="Neiman A.M."/>
            <person name="Nikolaou E."/>
            <person name="Quail M.A."/>
            <person name="Quinn J."/>
            <person name="Santos M.C."/>
            <person name="Schmitzberger F.F."/>
            <person name="Sherlock G."/>
            <person name="Shah P."/>
            <person name="Silverstein K.A."/>
            <person name="Skrzypek M.S."/>
            <person name="Soll D."/>
            <person name="Staggs R."/>
            <person name="Stansfield I."/>
            <person name="Stumpf M.P."/>
            <person name="Sudbery P.E."/>
            <person name="Srikantha T."/>
            <person name="Zeng Q."/>
            <person name="Berman J."/>
            <person name="Berriman M."/>
            <person name="Heitman J."/>
            <person name="Gow N.A."/>
            <person name="Lorenz M.C."/>
            <person name="Birren B.W."/>
            <person name="Kellis M."/>
            <person name="Cuomo C.A."/>
        </authorList>
    </citation>
    <scope>NUCLEOTIDE SEQUENCE [LARGE SCALE GENOMIC DNA]</scope>
    <source>
        <strain evidence="2">ATCC MYA-3404 / T1</strain>
    </source>
</reference>
<gene>
    <name evidence="1" type="ORF">CTRG_02961</name>
</gene>
<proteinExistence type="predicted"/>
<dbReference type="AlphaFoldDB" id="C5M989"/>
<protein>
    <submittedName>
        <fullName evidence="1">Halotolerance protein HAL2</fullName>
    </submittedName>
</protein>
<dbReference type="EMBL" id="GG692397">
    <property type="protein sequence ID" value="EER34143.1"/>
    <property type="molecule type" value="Genomic_DNA"/>
</dbReference>
<name>C5M989_CANTT</name>
<dbReference type="VEuPathDB" id="FungiDB:CTRG_02961"/>
<dbReference type="HOGENOM" id="CLU_103001_0_0_1"/>
<organism evidence="1 2">
    <name type="scientific">Candida tropicalis (strain ATCC MYA-3404 / T1)</name>
    <name type="common">Yeast</name>
    <dbReference type="NCBI Taxonomy" id="294747"/>
    <lineage>
        <taxon>Eukaryota</taxon>
        <taxon>Fungi</taxon>
        <taxon>Dikarya</taxon>
        <taxon>Ascomycota</taxon>
        <taxon>Saccharomycotina</taxon>
        <taxon>Pichiomycetes</taxon>
        <taxon>Debaryomycetaceae</taxon>
        <taxon>Candida/Lodderomyces clade</taxon>
        <taxon>Candida</taxon>
    </lineage>
</organism>
<evidence type="ECO:0000313" key="2">
    <source>
        <dbReference type="Proteomes" id="UP000002037"/>
    </source>
</evidence>
<sequence>MHIVSKTRVLNKLTKLKTSLLSTTPVITSSLKVNKVAQRMISVYLIILVVQTVLEINTDMDVWRWFKCRDYQQGKLGVEAVVIGQKLKLLGGPKHVSVIYEALKASMGSGIQDLEFLVVLDIWDCALVISFWKIDGGMLRVYSHYKTIKDIFYAHAGNDFKTPYANLGIHYTNWKRSESVPGSEKEEHQSKYEVSVSFESLDIWTLPPKKRPEKKYIWQAVSYGYHYFGRLNTGYYCENNP</sequence>
<keyword evidence="2" id="KW-1185">Reference proteome</keyword>
<dbReference type="RefSeq" id="XP_002548664.1">
    <property type="nucleotide sequence ID" value="XM_002548618.1"/>
</dbReference>